<evidence type="ECO:0000256" key="3">
    <source>
        <dbReference type="ARBA" id="ARBA00023098"/>
    </source>
</evidence>
<sequence length="1304" mass="148017">MSPNNDEAVNLLSFDGGGVRGVSSLVILHEIMKKIQEDLGLPTLPKPCDYFHMIAGTSTGGLIAIMLGRLRMSTEEALREYDECAEQIFSKKNKKRWNWSQKFRATALQRVIEQIVEKRGSGELMRDPTCPEKGKAFVCVMPASHIGEPKLVRTFPGGDNWDQGITIWQAARATTAASTFFKPQKLGTGANSDFYIDAALGVNNPVEYLLNEAYLEFGSDRKFGCVLSIGTGTRDIQLGTAETGLRNWRQAPGYFMGLGKTLKNVTTGGEDPHRRQQSRLKDYKGAYFRFNVPDVADKIGLADYTKMGELKAITTQYLSAENVRKDISQSAHLIGRDAFEHRLPLGIGGLEKTQIVPSNTKAKLMGEASRFFTGRDDILNRLDAFFCPRNTKGKPRREFLLYGLGGVGKTQIALKAAELLEDRFKYIFYIDGSTEVTIDQSYANIAEKHSLGQGNTETRKNLAYKWIADLDDEWLIIFDDLTRHEQEKLPGRGKGNVIYTSRTSEFGSELPGDCVLEVVELGESDAVELLLKAARIDIQANEQDLAAAKEIVGHVGRLPLAISHAAGYIKNVSWSGGYTLQKYLEQFKDKKVRLLDNPRFEEQKPENPTVYATLELSYDAITAIRRRKGRRFEGRIAAAALNVLDLLCFYHHEKFQWMTIYRGTKERRKWTEIYPLRSITDDPERDFDKMFWIQSDGEVNVMWFVGGLRLLQQFSLVKLDTEGCVSMHILVHNWARHRMDQETRRQQCLVARIMLNESISTSFKVSDRLHLRTLPAHVNACFSRNSSELDHDAYAGHLYLKLGWYYAWEKRYSNAEDCYKKSYHCFKMEYGSTHWYTINCLTSLALLYHDWWNLGMAEMIWLEAIDRLRLWVEEIEKEREESNESQQKQEPDGVAQRPSDPASRHLSLPISQPRVKGSSQERLARSKTTLGPRVDTPEQPQMAGTKRARFSEENTDDMKVAINVFHAYLAKVYMDQGRFGMGKRMFLTAVSRLEDSVDWDLPEMIHLRSEAEMLKGNLDPDDWLERLNYVVELGKENDEIWNWENTFRLLELIARVYLANKKLEEAFDLFCFVFGEYKAIHGPSDRRCISVRRYIARCQLLRNKIPSAVVHAREVRATPEEPTALYEEMKKVVEDMASKLGSDNPIVQRLTPLVADGPPASLEDFIPRVRAAFGPEDSLTKKLEEKLKRQQETVSLVEEGSSSGGAHGPQADSSGGDGTEGQPCDKETSNEAERTFLSTLETIKEMRARAPRLDHNRQATAFGGVGEANQAKPVFEELRCGNDQDILPQASMTRWGAGSRILAW</sequence>
<accession>A0AAV9HHL8</accession>
<feature type="short sequence motif" description="GXGXXG" evidence="4">
    <location>
        <begin position="16"/>
        <end position="21"/>
    </location>
</feature>
<evidence type="ECO:0000313" key="8">
    <source>
        <dbReference type="Proteomes" id="UP001321749"/>
    </source>
</evidence>
<feature type="region of interest" description="Disordered" evidence="5">
    <location>
        <begin position="1190"/>
        <end position="1231"/>
    </location>
</feature>
<keyword evidence="8" id="KW-1185">Reference proteome</keyword>
<reference evidence="7" key="2">
    <citation type="submission" date="2023-06" db="EMBL/GenBank/DDBJ databases">
        <authorList>
            <consortium name="Lawrence Berkeley National Laboratory"/>
            <person name="Mondo S.J."/>
            <person name="Hensen N."/>
            <person name="Bonometti L."/>
            <person name="Westerberg I."/>
            <person name="Brannstrom I.O."/>
            <person name="Guillou S."/>
            <person name="Cros-Aarteil S."/>
            <person name="Calhoun S."/>
            <person name="Haridas S."/>
            <person name="Kuo A."/>
            <person name="Pangilinan J."/>
            <person name="Riley R."/>
            <person name="Labutti K."/>
            <person name="Andreopoulos B."/>
            <person name="Lipzen A."/>
            <person name="Chen C."/>
            <person name="Yanf M."/>
            <person name="Daum C."/>
            <person name="Ng V."/>
            <person name="Clum A."/>
            <person name="Steindorff A."/>
            <person name="Ohm R."/>
            <person name="Martin F."/>
            <person name="Silar P."/>
            <person name="Natvig D."/>
            <person name="Lalanne C."/>
            <person name="Gautier V."/>
            <person name="Ament-Velasquez S.L."/>
            <person name="Kruys A."/>
            <person name="Hutchinson M.I."/>
            <person name="Powell A.J."/>
            <person name="Barry K."/>
            <person name="Miller A.N."/>
            <person name="Grigoriev I.V."/>
            <person name="Debuchy R."/>
            <person name="Gladieux P."/>
            <person name="Thoren M.H."/>
            <person name="Johannesson H."/>
        </authorList>
    </citation>
    <scope>NUCLEOTIDE SEQUENCE</scope>
    <source>
        <strain evidence="7">PSN324</strain>
    </source>
</reference>
<keyword evidence="3 4" id="KW-0443">Lipid metabolism</keyword>
<gene>
    <name evidence="7" type="ORF">QBC42DRAFT_183013</name>
</gene>
<feature type="region of interest" description="Disordered" evidence="5">
    <location>
        <begin position="880"/>
        <end position="952"/>
    </location>
</feature>
<dbReference type="InterPro" id="IPR002641">
    <property type="entry name" value="PNPLA_dom"/>
</dbReference>
<feature type="domain" description="PNPLA" evidence="6">
    <location>
        <begin position="12"/>
        <end position="210"/>
    </location>
</feature>
<dbReference type="SUPFAM" id="SSF52151">
    <property type="entry name" value="FabD/lysophospholipase-like"/>
    <property type="match status" value="1"/>
</dbReference>
<dbReference type="InterPro" id="IPR016035">
    <property type="entry name" value="Acyl_Trfase/lysoPLipase"/>
</dbReference>
<comment type="caution">
    <text evidence="7">The sequence shown here is derived from an EMBL/GenBank/DDBJ whole genome shotgun (WGS) entry which is preliminary data.</text>
</comment>
<dbReference type="EMBL" id="MU865032">
    <property type="protein sequence ID" value="KAK4459615.1"/>
    <property type="molecule type" value="Genomic_DNA"/>
</dbReference>
<protein>
    <recommendedName>
        <fullName evidence="6">PNPLA domain-containing protein</fullName>
    </recommendedName>
</protein>
<keyword evidence="2 4" id="KW-0442">Lipid degradation</keyword>
<dbReference type="GO" id="GO:0016042">
    <property type="term" value="P:lipid catabolic process"/>
    <property type="evidence" value="ECO:0007669"/>
    <property type="project" value="UniProtKB-UniRule"/>
</dbReference>
<dbReference type="InterPro" id="IPR027417">
    <property type="entry name" value="P-loop_NTPase"/>
</dbReference>
<dbReference type="Proteomes" id="UP001321749">
    <property type="component" value="Unassembled WGS sequence"/>
</dbReference>
<feature type="compositionally biased region" description="Polar residues" evidence="5">
    <location>
        <begin position="917"/>
        <end position="929"/>
    </location>
</feature>
<dbReference type="Gene3D" id="3.40.1090.10">
    <property type="entry name" value="Cytosolic phospholipase A2 catalytic domain"/>
    <property type="match status" value="1"/>
</dbReference>
<dbReference type="PROSITE" id="PS51635">
    <property type="entry name" value="PNPLA"/>
    <property type="match status" value="1"/>
</dbReference>
<reference evidence="7" key="1">
    <citation type="journal article" date="2023" name="Mol. Phylogenet. Evol.">
        <title>Genome-scale phylogeny and comparative genomics of the fungal order Sordariales.</title>
        <authorList>
            <person name="Hensen N."/>
            <person name="Bonometti L."/>
            <person name="Westerberg I."/>
            <person name="Brannstrom I.O."/>
            <person name="Guillou S."/>
            <person name="Cros-Aarteil S."/>
            <person name="Calhoun S."/>
            <person name="Haridas S."/>
            <person name="Kuo A."/>
            <person name="Mondo S."/>
            <person name="Pangilinan J."/>
            <person name="Riley R."/>
            <person name="LaButti K."/>
            <person name="Andreopoulos B."/>
            <person name="Lipzen A."/>
            <person name="Chen C."/>
            <person name="Yan M."/>
            <person name="Daum C."/>
            <person name="Ng V."/>
            <person name="Clum A."/>
            <person name="Steindorff A."/>
            <person name="Ohm R.A."/>
            <person name="Martin F."/>
            <person name="Silar P."/>
            <person name="Natvig D.O."/>
            <person name="Lalanne C."/>
            <person name="Gautier V."/>
            <person name="Ament-Velasquez S.L."/>
            <person name="Kruys A."/>
            <person name="Hutchinson M.I."/>
            <person name="Powell A.J."/>
            <person name="Barry K."/>
            <person name="Miller A.N."/>
            <person name="Grigoriev I.V."/>
            <person name="Debuchy R."/>
            <person name="Gladieux P."/>
            <person name="Hiltunen Thoren M."/>
            <person name="Johannesson H."/>
        </authorList>
    </citation>
    <scope>NUCLEOTIDE SEQUENCE</scope>
    <source>
        <strain evidence="7">PSN324</strain>
    </source>
</reference>
<dbReference type="GO" id="GO:0016020">
    <property type="term" value="C:membrane"/>
    <property type="evidence" value="ECO:0007669"/>
    <property type="project" value="TreeGrafter"/>
</dbReference>
<dbReference type="GO" id="GO:0047499">
    <property type="term" value="F:calcium-independent phospholipase A2 activity"/>
    <property type="evidence" value="ECO:0007669"/>
    <property type="project" value="TreeGrafter"/>
</dbReference>
<feature type="active site" description="Proton acceptor" evidence="4">
    <location>
        <position position="197"/>
    </location>
</feature>
<feature type="compositionally biased region" description="Basic and acidic residues" evidence="5">
    <location>
        <begin position="880"/>
        <end position="891"/>
    </location>
</feature>
<dbReference type="SUPFAM" id="SSF52540">
    <property type="entry name" value="P-loop containing nucleoside triphosphate hydrolases"/>
    <property type="match status" value="1"/>
</dbReference>
<dbReference type="Gene3D" id="1.25.40.10">
    <property type="entry name" value="Tetratricopeptide repeat domain"/>
    <property type="match status" value="2"/>
</dbReference>
<evidence type="ECO:0000256" key="5">
    <source>
        <dbReference type="SAM" id="MobiDB-lite"/>
    </source>
</evidence>
<feature type="short sequence motif" description="GXSXG" evidence="4">
    <location>
        <begin position="56"/>
        <end position="60"/>
    </location>
</feature>
<dbReference type="GO" id="GO:0043531">
    <property type="term" value="F:ADP binding"/>
    <property type="evidence" value="ECO:0007669"/>
    <property type="project" value="InterPro"/>
</dbReference>
<keyword evidence="1 4" id="KW-0378">Hydrolase</keyword>
<evidence type="ECO:0000256" key="1">
    <source>
        <dbReference type="ARBA" id="ARBA00022801"/>
    </source>
</evidence>
<dbReference type="PANTHER" id="PTHR24185:SF1">
    <property type="entry name" value="CALCIUM-INDEPENDENT PHOSPHOLIPASE A2-GAMMA"/>
    <property type="match status" value="1"/>
</dbReference>
<dbReference type="CDD" id="cd07216">
    <property type="entry name" value="Pat17_PNPLA8_PNPLA9_like3"/>
    <property type="match status" value="1"/>
</dbReference>
<dbReference type="Gene3D" id="3.40.50.300">
    <property type="entry name" value="P-loop containing nucleotide triphosphate hydrolases"/>
    <property type="match status" value="1"/>
</dbReference>
<evidence type="ECO:0000313" key="7">
    <source>
        <dbReference type="EMBL" id="KAK4459615.1"/>
    </source>
</evidence>
<organism evidence="7 8">
    <name type="scientific">Cladorrhinum samala</name>
    <dbReference type="NCBI Taxonomy" id="585594"/>
    <lineage>
        <taxon>Eukaryota</taxon>
        <taxon>Fungi</taxon>
        <taxon>Dikarya</taxon>
        <taxon>Ascomycota</taxon>
        <taxon>Pezizomycotina</taxon>
        <taxon>Sordariomycetes</taxon>
        <taxon>Sordariomycetidae</taxon>
        <taxon>Sordariales</taxon>
        <taxon>Podosporaceae</taxon>
        <taxon>Cladorrhinum</taxon>
    </lineage>
</organism>
<evidence type="ECO:0000259" key="6">
    <source>
        <dbReference type="PROSITE" id="PS51635"/>
    </source>
</evidence>
<dbReference type="PANTHER" id="PTHR24185">
    <property type="entry name" value="CALCIUM-INDEPENDENT PHOSPHOLIPASE A2-GAMMA"/>
    <property type="match status" value="1"/>
</dbReference>
<comment type="caution">
    <text evidence="4">Lacks conserved residue(s) required for the propagation of feature annotation.</text>
</comment>
<name>A0AAV9HHL8_9PEZI</name>
<dbReference type="SUPFAM" id="SSF48452">
    <property type="entry name" value="TPR-like"/>
    <property type="match status" value="1"/>
</dbReference>
<feature type="active site" description="Nucleophile" evidence="4">
    <location>
        <position position="58"/>
    </location>
</feature>
<evidence type="ECO:0000256" key="2">
    <source>
        <dbReference type="ARBA" id="ARBA00022963"/>
    </source>
</evidence>
<proteinExistence type="predicted"/>
<dbReference type="GO" id="GO:0046486">
    <property type="term" value="P:glycerolipid metabolic process"/>
    <property type="evidence" value="ECO:0007669"/>
    <property type="project" value="UniProtKB-ARBA"/>
</dbReference>
<dbReference type="InterPro" id="IPR011990">
    <property type="entry name" value="TPR-like_helical_dom_sf"/>
</dbReference>
<dbReference type="Pfam" id="PF01734">
    <property type="entry name" value="Patatin"/>
    <property type="match status" value="1"/>
</dbReference>
<evidence type="ECO:0000256" key="4">
    <source>
        <dbReference type="PROSITE-ProRule" id="PRU01161"/>
    </source>
</evidence>
<dbReference type="GO" id="GO:0019369">
    <property type="term" value="P:arachidonate metabolic process"/>
    <property type="evidence" value="ECO:0007669"/>
    <property type="project" value="TreeGrafter"/>
</dbReference>